<evidence type="ECO:0000313" key="9">
    <source>
        <dbReference type="WBParaSite" id="BXY_0156200.1"/>
    </source>
</evidence>
<proteinExistence type="predicted"/>
<dbReference type="FunFam" id="1.10.8.60:FF:000002">
    <property type="entry name" value="ATP-dependent Clp protease ATP-binding subunit ClpX"/>
    <property type="match status" value="1"/>
</dbReference>
<dbReference type="WBParaSite" id="BXY_0156200.1">
    <property type="protein sequence ID" value="BXY_0156200.1"/>
    <property type="gene ID" value="BXY_0156200"/>
</dbReference>
<dbReference type="eggNOG" id="KOG0745">
    <property type="taxonomic scope" value="Eukaryota"/>
</dbReference>
<dbReference type="GO" id="GO:0005524">
    <property type="term" value="F:ATP binding"/>
    <property type="evidence" value="ECO:0007669"/>
    <property type="project" value="UniProtKB-KW"/>
</dbReference>
<evidence type="ECO:0000256" key="2">
    <source>
        <dbReference type="ARBA" id="ARBA00022741"/>
    </source>
</evidence>
<dbReference type="Gene3D" id="3.40.50.300">
    <property type="entry name" value="P-loop containing nucleotide triphosphate hydrolases"/>
    <property type="match status" value="1"/>
</dbReference>
<keyword evidence="4" id="KW-0067">ATP-binding</keyword>
<dbReference type="SUPFAM" id="SSF52540">
    <property type="entry name" value="P-loop containing nucleoside triphosphate hydrolases"/>
    <property type="match status" value="1"/>
</dbReference>
<dbReference type="PANTHER" id="PTHR48102:SF10">
    <property type="entry name" value="ATP-DEPENDENT CLP PROTEASE ATP-BINDING SUBUNIT CLPX"/>
    <property type="match status" value="1"/>
</dbReference>
<dbReference type="Pfam" id="PF10431">
    <property type="entry name" value="ClpB_D2-small"/>
    <property type="match status" value="1"/>
</dbReference>
<dbReference type="SMART" id="SM00382">
    <property type="entry name" value="AAA"/>
    <property type="match status" value="1"/>
</dbReference>
<evidence type="ECO:0000256" key="5">
    <source>
        <dbReference type="ARBA" id="ARBA00023186"/>
    </source>
</evidence>
<dbReference type="NCBIfam" id="TIGR00382">
    <property type="entry name" value="clpX"/>
    <property type="match status" value="1"/>
</dbReference>
<dbReference type="AlphaFoldDB" id="A0A1I7RLH7"/>
<dbReference type="InterPro" id="IPR050052">
    <property type="entry name" value="ATP-dep_Clp_protease_ClpX"/>
</dbReference>
<keyword evidence="1" id="KW-0479">Metal-binding</keyword>
<organism evidence="8 9">
    <name type="scientific">Bursaphelenchus xylophilus</name>
    <name type="common">Pinewood nematode worm</name>
    <name type="synonym">Aphelenchoides xylophilus</name>
    <dbReference type="NCBI Taxonomy" id="6326"/>
    <lineage>
        <taxon>Eukaryota</taxon>
        <taxon>Metazoa</taxon>
        <taxon>Ecdysozoa</taxon>
        <taxon>Nematoda</taxon>
        <taxon>Chromadorea</taxon>
        <taxon>Rhabditida</taxon>
        <taxon>Tylenchina</taxon>
        <taxon>Tylenchomorpha</taxon>
        <taxon>Aphelenchoidea</taxon>
        <taxon>Aphelenchoididae</taxon>
        <taxon>Bursaphelenchus</taxon>
    </lineage>
</organism>
<dbReference type="GO" id="GO:0140662">
    <property type="term" value="F:ATP-dependent protein folding chaperone"/>
    <property type="evidence" value="ECO:0007669"/>
    <property type="project" value="InterPro"/>
</dbReference>
<feature type="domain" description="Clp ATPase C-terminal" evidence="7">
    <location>
        <begin position="383"/>
        <end position="473"/>
    </location>
</feature>
<sequence>MLANKLCPLRPIRLLSTSCVLKRKAGRKSGGRRPISDFGLVRMLQCLRENRAGLTKLTIPKQDIHHARPMEPINYEKYERKDVPYPKQITAYLDKHVIGQEMAKKTLAVGIYQHYKRLEHNDEIRLERELSQLGGLSKKGIIIGSKNTSKDADTLNDMLDESKNPQFLDKSNIVLVGPSGVGKTYITQRLAAILDVPFAYCDCTVLTQAGYVGDDADTVIQKLLQNADGDVERAMRGIVFLDEFDKISSSVDPIHSANGFRDVSGRGVQQALLKIVEGSVVRVKNPYTQGAKIEIDTSDILFVASGAFNQLDRMVGKRMNKRSVGFGADVTNHDEDLLGDDEVAVARKRDELLMKVEPSDLVTFGMIPELVGRFPVVVPFQSLDQQQLVRVLKEPPNSLINQVTRQFHMDNIKLKFTDGALSAIAQEAVQRKTGARALRAIIERVLLDAKYEGPGSEVTEVIITEEGIKNGGFCGVTKKADKNT</sequence>
<dbReference type="InterPro" id="IPR027417">
    <property type="entry name" value="P-loop_NTPase"/>
</dbReference>
<dbReference type="FunFam" id="3.40.50.300:FF:001911">
    <property type="entry name" value="ATP-dependent Clp protease ATP-binding subunit ClpX"/>
    <property type="match status" value="1"/>
</dbReference>
<dbReference type="InterPro" id="IPR004487">
    <property type="entry name" value="Clp_protease_ATP-bd_su_ClpX"/>
</dbReference>
<reference evidence="9" key="1">
    <citation type="submission" date="2016-11" db="UniProtKB">
        <authorList>
            <consortium name="WormBaseParasite"/>
        </authorList>
    </citation>
    <scope>IDENTIFICATION</scope>
</reference>
<evidence type="ECO:0000259" key="7">
    <source>
        <dbReference type="SMART" id="SM01086"/>
    </source>
</evidence>
<accession>A0A1I7RLH7</accession>
<keyword evidence="2" id="KW-0547">Nucleotide-binding</keyword>
<protein>
    <submittedName>
        <fullName evidence="9">ATP-dependent Clp protease ATP-binding subunit clpX</fullName>
    </submittedName>
</protein>
<dbReference type="SMART" id="SM01086">
    <property type="entry name" value="ClpB_D2-small"/>
    <property type="match status" value="1"/>
</dbReference>
<keyword evidence="3" id="KW-0862">Zinc</keyword>
<evidence type="ECO:0000256" key="1">
    <source>
        <dbReference type="ARBA" id="ARBA00022723"/>
    </source>
</evidence>
<dbReference type="Proteomes" id="UP000095284">
    <property type="component" value="Unplaced"/>
</dbReference>
<dbReference type="InterPro" id="IPR003593">
    <property type="entry name" value="AAA+_ATPase"/>
</dbReference>
<evidence type="ECO:0000256" key="3">
    <source>
        <dbReference type="ARBA" id="ARBA00022833"/>
    </source>
</evidence>
<dbReference type="GO" id="GO:0051082">
    <property type="term" value="F:unfolded protein binding"/>
    <property type="evidence" value="ECO:0007669"/>
    <property type="project" value="InterPro"/>
</dbReference>
<evidence type="ECO:0000313" key="8">
    <source>
        <dbReference type="Proteomes" id="UP000095284"/>
    </source>
</evidence>
<dbReference type="GO" id="GO:0005759">
    <property type="term" value="C:mitochondrial matrix"/>
    <property type="evidence" value="ECO:0007669"/>
    <property type="project" value="TreeGrafter"/>
</dbReference>
<keyword evidence="5" id="KW-0143">Chaperone</keyword>
<feature type="domain" description="AAA+ ATPase" evidence="6">
    <location>
        <begin position="169"/>
        <end position="452"/>
    </location>
</feature>
<dbReference type="Gene3D" id="1.10.8.60">
    <property type="match status" value="1"/>
</dbReference>
<evidence type="ECO:0000259" key="6">
    <source>
        <dbReference type="SMART" id="SM00382"/>
    </source>
</evidence>
<dbReference type="GO" id="GO:0016887">
    <property type="term" value="F:ATP hydrolysis activity"/>
    <property type="evidence" value="ECO:0007669"/>
    <property type="project" value="InterPro"/>
</dbReference>
<dbReference type="NCBIfam" id="NF003745">
    <property type="entry name" value="PRK05342.1"/>
    <property type="match status" value="1"/>
</dbReference>
<dbReference type="GO" id="GO:0046872">
    <property type="term" value="F:metal ion binding"/>
    <property type="evidence" value="ECO:0007669"/>
    <property type="project" value="UniProtKB-KW"/>
</dbReference>
<dbReference type="InterPro" id="IPR019489">
    <property type="entry name" value="Clp_ATPase_C"/>
</dbReference>
<dbReference type="Pfam" id="PF07724">
    <property type="entry name" value="AAA_2"/>
    <property type="match status" value="1"/>
</dbReference>
<evidence type="ECO:0000256" key="4">
    <source>
        <dbReference type="ARBA" id="ARBA00022840"/>
    </source>
</evidence>
<dbReference type="PANTHER" id="PTHR48102">
    <property type="entry name" value="ATP-DEPENDENT CLP PROTEASE ATP-BINDING SUBUNIT CLPX-LIKE, MITOCHONDRIAL-RELATED"/>
    <property type="match status" value="1"/>
</dbReference>
<name>A0A1I7RLH7_BURXY</name>
<dbReference type="GO" id="GO:0051603">
    <property type="term" value="P:proteolysis involved in protein catabolic process"/>
    <property type="evidence" value="ECO:0007669"/>
    <property type="project" value="TreeGrafter"/>
</dbReference>
<dbReference type="InterPro" id="IPR003959">
    <property type="entry name" value="ATPase_AAA_core"/>
</dbReference>